<reference evidence="2" key="1">
    <citation type="submission" date="2022-09" db="EMBL/GenBank/DDBJ databases">
        <title>Fusarium specimens isolated from Avocado Roots.</title>
        <authorList>
            <person name="Stajich J."/>
            <person name="Roper C."/>
            <person name="Heimlech-Rivalta G."/>
        </authorList>
    </citation>
    <scope>NUCLEOTIDE SEQUENCE</scope>
    <source>
        <strain evidence="2">CF00136</strain>
    </source>
</reference>
<dbReference type="Proteomes" id="UP001152049">
    <property type="component" value="Unassembled WGS sequence"/>
</dbReference>
<evidence type="ECO:0000313" key="2">
    <source>
        <dbReference type="EMBL" id="KAJ4253400.1"/>
    </source>
</evidence>
<keyword evidence="3" id="KW-1185">Reference proteome</keyword>
<evidence type="ECO:0000256" key="1">
    <source>
        <dbReference type="SAM" id="MobiDB-lite"/>
    </source>
</evidence>
<dbReference type="OrthoDB" id="3971593at2759"/>
<accession>A0A9W8RRH1</accession>
<comment type="caution">
    <text evidence="2">The sequence shown here is derived from an EMBL/GenBank/DDBJ whole genome shotgun (WGS) entry which is preliminary data.</text>
</comment>
<evidence type="ECO:0000313" key="3">
    <source>
        <dbReference type="Proteomes" id="UP001152049"/>
    </source>
</evidence>
<protein>
    <submittedName>
        <fullName evidence="2">Uncharacterized protein</fullName>
    </submittedName>
</protein>
<gene>
    <name evidence="2" type="ORF">NW762_010557</name>
</gene>
<organism evidence="2 3">
    <name type="scientific">Fusarium torreyae</name>
    <dbReference type="NCBI Taxonomy" id="1237075"/>
    <lineage>
        <taxon>Eukaryota</taxon>
        <taxon>Fungi</taxon>
        <taxon>Dikarya</taxon>
        <taxon>Ascomycota</taxon>
        <taxon>Pezizomycotina</taxon>
        <taxon>Sordariomycetes</taxon>
        <taxon>Hypocreomycetidae</taxon>
        <taxon>Hypocreales</taxon>
        <taxon>Nectriaceae</taxon>
        <taxon>Fusarium</taxon>
    </lineage>
</organism>
<dbReference type="EMBL" id="JAOQAZ010000024">
    <property type="protein sequence ID" value="KAJ4253400.1"/>
    <property type="molecule type" value="Genomic_DNA"/>
</dbReference>
<name>A0A9W8RRH1_9HYPO</name>
<feature type="compositionally biased region" description="Polar residues" evidence="1">
    <location>
        <begin position="12"/>
        <end position="30"/>
    </location>
</feature>
<proteinExistence type="predicted"/>
<feature type="region of interest" description="Disordered" evidence="1">
    <location>
        <begin position="1"/>
        <end position="39"/>
    </location>
</feature>
<dbReference type="AlphaFoldDB" id="A0A9W8RRH1"/>
<sequence>MPEQTGRKQSPPMHTSVNPANGPSQASDSWLGNGMAPDRRDGLSILDAIEMTTTLNDFLAAVENDNGLWGMDASPGTSDPSLHGTCDAGADPSKRDFSHILDNFL</sequence>